<reference evidence="1" key="3">
    <citation type="submission" date="2025-08" db="UniProtKB">
        <authorList>
            <consortium name="Ensembl"/>
        </authorList>
    </citation>
    <scope>IDENTIFICATION</scope>
    <source>
        <strain evidence="1">HSOK</strain>
    </source>
</reference>
<evidence type="ECO:0000313" key="2">
    <source>
        <dbReference type="Proteomes" id="UP000265200"/>
    </source>
</evidence>
<reference evidence="1" key="4">
    <citation type="submission" date="2025-09" db="UniProtKB">
        <authorList>
            <consortium name="Ensembl"/>
        </authorList>
    </citation>
    <scope>IDENTIFICATION</scope>
    <source>
        <strain evidence="1">HSOK</strain>
    </source>
</reference>
<accession>A0A3P9HWC1</accession>
<name>A0A3P9HWC1_ORYLA</name>
<evidence type="ECO:0000313" key="1">
    <source>
        <dbReference type="Ensembl" id="ENSORLP00015012040.1"/>
    </source>
</evidence>
<proteinExistence type="predicted"/>
<dbReference type="Ensembl" id="ENSORLT00015019076.1">
    <property type="protein sequence ID" value="ENSORLP00015012040.1"/>
    <property type="gene ID" value="ENSORLG00015012873.1"/>
</dbReference>
<dbReference type="AlphaFoldDB" id="A0A3P9HWC1"/>
<protein>
    <submittedName>
        <fullName evidence="1">Uncharacterized protein</fullName>
    </submittedName>
</protein>
<reference key="1">
    <citation type="journal article" date="2007" name="Nature">
        <title>The medaka draft genome and insights into vertebrate genome evolution.</title>
        <authorList>
            <person name="Kasahara M."/>
            <person name="Naruse K."/>
            <person name="Sasaki S."/>
            <person name="Nakatani Y."/>
            <person name="Qu W."/>
            <person name="Ahsan B."/>
            <person name="Yamada T."/>
            <person name="Nagayasu Y."/>
            <person name="Doi K."/>
            <person name="Kasai Y."/>
            <person name="Jindo T."/>
            <person name="Kobayashi D."/>
            <person name="Shimada A."/>
            <person name="Toyoda A."/>
            <person name="Kuroki Y."/>
            <person name="Fujiyama A."/>
            <person name="Sasaki T."/>
            <person name="Shimizu A."/>
            <person name="Asakawa S."/>
            <person name="Shimizu N."/>
            <person name="Hashimoto S."/>
            <person name="Yang J."/>
            <person name="Lee Y."/>
            <person name="Matsushima K."/>
            <person name="Sugano S."/>
            <person name="Sakaizumi M."/>
            <person name="Narita T."/>
            <person name="Ohishi K."/>
            <person name="Haga S."/>
            <person name="Ohta F."/>
            <person name="Nomoto H."/>
            <person name="Nogata K."/>
            <person name="Morishita T."/>
            <person name="Endo T."/>
            <person name="Shin-I T."/>
            <person name="Takeda H."/>
            <person name="Morishita S."/>
            <person name="Kohara Y."/>
        </authorList>
    </citation>
    <scope>NUCLEOTIDE SEQUENCE [LARGE SCALE GENOMIC DNA]</scope>
    <source>
        <strain>Hd-rR</strain>
    </source>
</reference>
<reference evidence="1 2" key="2">
    <citation type="submission" date="2017-04" db="EMBL/GenBank/DDBJ databases">
        <title>CpG methylation of centromeres and impact of large insertions on vertebrate speciation.</title>
        <authorList>
            <person name="Ichikawa K."/>
            <person name="Yoshimura J."/>
            <person name="Morishita S."/>
        </authorList>
    </citation>
    <scope>NUCLEOTIDE SEQUENCE</scope>
    <source>
        <strain evidence="1 2">HSOK</strain>
    </source>
</reference>
<dbReference type="Proteomes" id="UP000265200">
    <property type="component" value="Chromosome 15"/>
</dbReference>
<organism evidence="1 2">
    <name type="scientific">Oryzias latipes</name>
    <name type="common">Japanese rice fish</name>
    <name type="synonym">Japanese killifish</name>
    <dbReference type="NCBI Taxonomy" id="8090"/>
    <lineage>
        <taxon>Eukaryota</taxon>
        <taxon>Metazoa</taxon>
        <taxon>Chordata</taxon>
        <taxon>Craniata</taxon>
        <taxon>Vertebrata</taxon>
        <taxon>Euteleostomi</taxon>
        <taxon>Actinopterygii</taxon>
        <taxon>Neopterygii</taxon>
        <taxon>Teleostei</taxon>
        <taxon>Neoteleostei</taxon>
        <taxon>Acanthomorphata</taxon>
        <taxon>Ovalentaria</taxon>
        <taxon>Atherinomorphae</taxon>
        <taxon>Beloniformes</taxon>
        <taxon>Adrianichthyidae</taxon>
        <taxon>Oryziinae</taxon>
        <taxon>Oryzias</taxon>
    </lineage>
</organism>
<sequence>MEPSSPKKIQFAAPPLQGQLDPQALFQIPCAAQSLMGPIESVHKVDHDCQKDLSDLQLCCFLPLQASDPFQKKQSTYAPPTMTGKH</sequence>